<dbReference type="NCBIfam" id="TIGR01162">
    <property type="entry name" value="purE"/>
    <property type="match status" value="1"/>
</dbReference>
<dbReference type="EC" id="5.4.99.18" evidence="3"/>
<feature type="domain" description="PurE" evidence="5">
    <location>
        <begin position="13"/>
        <end position="164"/>
    </location>
</feature>
<dbReference type="GO" id="GO:0006189">
    <property type="term" value="P:'de novo' IMP biosynthetic process"/>
    <property type="evidence" value="ECO:0007669"/>
    <property type="project" value="UniProtKB-UniRule"/>
</dbReference>
<comment type="pathway">
    <text evidence="3">Purine metabolism; IMP biosynthesis via de novo pathway; 5-amino-1-(5-phospho-D-ribosyl)imidazole-4-carboxylate from 5-amino-1-(5-phospho-D-ribosyl)imidazole (N5-CAIR route): step 2/2.</text>
</comment>
<dbReference type="EMBL" id="JACEFB010000001">
    <property type="protein sequence ID" value="MBA2224943.1"/>
    <property type="molecule type" value="Genomic_DNA"/>
</dbReference>
<dbReference type="PANTHER" id="PTHR23046">
    <property type="entry name" value="PHOSPHORIBOSYLAMINOIMIDAZOLE CARBOXYLASE CATALYTIC SUBUNIT"/>
    <property type="match status" value="1"/>
</dbReference>
<feature type="binding site" evidence="3">
    <location>
        <position position="51"/>
    </location>
    <ligand>
        <name>substrate</name>
    </ligand>
</feature>
<dbReference type="SUPFAM" id="SSF52255">
    <property type="entry name" value="N5-CAIR mutase (phosphoribosylaminoimidazole carboxylase, PurE)"/>
    <property type="match status" value="1"/>
</dbReference>
<feature type="binding site" evidence="3">
    <location>
        <position position="24"/>
    </location>
    <ligand>
        <name>substrate</name>
    </ligand>
</feature>
<dbReference type="PANTHER" id="PTHR23046:SF2">
    <property type="entry name" value="PHOSPHORIBOSYLAMINOIMIDAZOLE CARBOXYLASE"/>
    <property type="match status" value="1"/>
</dbReference>
<feature type="binding site" evidence="3">
    <location>
        <position position="21"/>
    </location>
    <ligand>
        <name>substrate</name>
    </ligand>
</feature>
<evidence type="ECO:0000259" key="5">
    <source>
        <dbReference type="SMART" id="SM01001"/>
    </source>
</evidence>
<evidence type="ECO:0000313" key="7">
    <source>
        <dbReference type="Proteomes" id="UP000542342"/>
    </source>
</evidence>
<accession>A0A7V9AAD6</accession>
<keyword evidence="6" id="KW-0456">Lyase</keyword>
<reference evidence="6 7" key="1">
    <citation type="submission" date="2020-07" db="EMBL/GenBank/DDBJ databases">
        <title>Thermogemmata thermophila gen. nov., sp. nov., a novel moderate thermophilic planctomycete from a Kamchatka hot spring.</title>
        <authorList>
            <person name="Elcheninov A.G."/>
            <person name="Podosokorskaya O.A."/>
            <person name="Kovaleva O.L."/>
            <person name="Novikov A."/>
            <person name="Bonch-Osmolovskaya E.A."/>
            <person name="Toshchakov S.V."/>
            <person name="Kublanov I.V."/>
        </authorList>
    </citation>
    <scope>NUCLEOTIDE SEQUENCE [LARGE SCALE GENOMIC DNA]</scope>
    <source>
        <strain evidence="6 7">2918</strain>
    </source>
</reference>
<evidence type="ECO:0000256" key="4">
    <source>
        <dbReference type="SAM" id="MobiDB-lite"/>
    </source>
</evidence>
<comment type="catalytic activity">
    <reaction evidence="3">
        <text>5-carboxyamino-1-(5-phospho-D-ribosyl)imidazole + H(+) = 5-amino-1-(5-phospho-D-ribosyl)imidazole-4-carboxylate</text>
        <dbReference type="Rhea" id="RHEA:13193"/>
        <dbReference type="ChEBI" id="CHEBI:15378"/>
        <dbReference type="ChEBI" id="CHEBI:58730"/>
        <dbReference type="ChEBI" id="CHEBI:77657"/>
        <dbReference type="EC" id="5.4.99.18"/>
    </reaction>
</comment>
<evidence type="ECO:0000313" key="6">
    <source>
        <dbReference type="EMBL" id="MBA2224943.1"/>
    </source>
</evidence>
<evidence type="ECO:0000256" key="3">
    <source>
        <dbReference type="HAMAP-Rule" id="MF_01929"/>
    </source>
</evidence>
<sequence>MTDVLPTSQPATPRVGLIMGSRSDWATMQHAYAVLQEFGIPVEVRVVSAHRTPDLLMEYSATAEERGLEVIIAGAGGAAHLPGMCAAKTTIPVLGVPIESSILRGVDSLLSIVQMPAGVPVGTLAIGKAGAINAALLAVAILARHDPVLRQKWHLYRQRQTQQVLDHPDPRLPTPDASESPAKQAGELPPSPIPPIPNSGARDT</sequence>
<evidence type="ECO:0000256" key="1">
    <source>
        <dbReference type="ARBA" id="ARBA00022755"/>
    </source>
</evidence>
<dbReference type="AlphaFoldDB" id="A0A7V9AAD6"/>
<gene>
    <name evidence="3 6" type="primary">purE</name>
    <name evidence="6" type="ORF">H0921_02070</name>
</gene>
<dbReference type="InterPro" id="IPR024694">
    <property type="entry name" value="PurE_prokaryotes"/>
</dbReference>
<organism evidence="6 7">
    <name type="scientific">Thermogemmata fonticola</name>
    <dbReference type="NCBI Taxonomy" id="2755323"/>
    <lineage>
        <taxon>Bacteria</taxon>
        <taxon>Pseudomonadati</taxon>
        <taxon>Planctomycetota</taxon>
        <taxon>Planctomycetia</taxon>
        <taxon>Gemmatales</taxon>
        <taxon>Gemmataceae</taxon>
        <taxon>Thermogemmata</taxon>
    </lineage>
</organism>
<dbReference type="HAMAP" id="MF_01929">
    <property type="entry name" value="PurE_classI"/>
    <property type="match status" value="1"/>
</dbReference>
<name>A0A7V9AAD6_9BACT</name>
<comment type="caution">
    <text evidence="6">The sequence shown here is derived from an EMBL/GenBank/DDBJ whole genome shotgun (WGS) entry which is preliminary data.</text>
</comment>
<feature type="region of interest" description="Disordered" evidence="4">
    <location>
        <begin position="160"/>
        <end position="204"/>
    </location>
</feature>
<keyword evidence="2 3" id="KW-0413">Isomerase</keyword>
<comment type="similarity">
    <text evidence="3">Belongs to the AIR carboxylase family. Class I subfamily.</text>
</comment>
<dbReference type="Proteomes" id="UP000542342">
    <property type="component" value="Unassembled WGS sequence"/>
</dbReference>
<comment type="function">
    <text evidence="3">Catalyzes the conversion of N5-carboxyaminoimidazole ribonucleotide (N5-CAIR) to 4-carboxy-5-aminoimidazole ribonucleotide (CAIR).</text>
</comment>
<keyword evidence="7" id="KW-1185">Reference proteome</keyword>
<evidence type="ECO:0000256" key="2">
    <source>
        <dbReference type="ARBA" id="ARBA00023235"/>
    </source>
</evidence>
<dbReference type="SMART" id="SM01001">
    <property type="entry name" value="AIRC"/>
    <property type="match status" value="1"/>
</dbReference>
<dbReference type="Gene3D" id="3.40.50.1970">
    <property type="match status" value="1"/>
</dbReference>
<dbReference type="Pfam" id="PF00731">
    <property type="entry name" value="AIRC"/>
    <property type="match status" value="1"/>
</dbReference>
<dbReference type="GO" id="GO:0016829">
    <property type="term" value="F:lyase activity"/>
    <property type="evidence" value="ECO:0007669"/>
    <property type="project" value="UniProtKB-KW"/>
</dbReference>
<dbReference type="GO" id="GO:0034023">
    <property type="term" value="F:5-(carboxyamino)imidazole ribonucleotide mutase activity"/>
    <property type="evidence" value="ECO:0007669"/>
    <property type="project" value="UniProtKB-UniRule"/>
</dbReference>
<keyword evidence="1 3" id="KW-0658">Purine biosynthesis</keyword>
<dbReference type="InterPro" id="IPR000031">
    <property type="entry name" value="PurE_dom"/>
</dbReference>
<proteinExistence type="inferred from homology"/>
<dbReference type="UniPathway" id="UPA00074">
    <property type="reaction ID" value="UER00943"/>
</dbReference>
<protein>
    <recommendedName>
        <fullName evidence="3">N5-carboxyaminoimidazole ribonucleotide mutase</fullName>
        <shortName evidence="3">N5-CAIR mutase</shortName>
        <ecNumber evidence="3">5.4.99.18</ecNumber>
    </recommendedName>
    <alternativeName>
        <fullName evidence="3">5-(carboxyamino)imidazole ribonucleotide mutase</fullName>
    </alternativeName>
</protein>
<dbReference type="InterPro" id="IPR033747">
    <property type="entry name" value="PurE_ClassI"/>
</dbReference>